<organism evidence="1 2">
    <name type="scientific">Zingiber officinale</name>
    <name type="common">Ginger</name>
    <name type="synonym">Amomum zingiber</name>
    <dbReference type="NCBI Taxonomy" id="94328"/>
    <lineage>
        <taxon>Eukaryota</taxon>
        <taxon>Viridiplantae</taxon>
        <taxon>Streptophyta</taxon>
        <taxon>Embryophyta</taxon>
        <taxon>Tracheophyta</taxon>
        <taxon>Spermatophyta</taxon>
        <taxon>Magnoliopsida</taxon>
        <taxon>Liliopsida</taxon>
        <taxon>Zingiberales</taxon>
        <taxon>Zingiberaceae</taxon>
        <taxon>Zingiber</taxon>
    </lineage>
</organism>
<accession>A0A8J5LJ33</accession>
<dbReference type="EMBL" id="JACMSC010000005">
    <property type="protein sequence ID" value="KAG6521971.1"/>
    <property type="molecule type" value="Genomic_DNA"/>
</dbReference>
<gene>
    <name evidence="1" type="ORF">ZIOFF_019105</name>
</gene>
<reference evidence="1 2" key="1">
    <citation type="submission" date="2020-08" db="EMBL/GenBank/DDBJ databases">
        <title>Plant Genome Project.</title>
        <authorList>
            <person name="Zhang R.-G."/>
        </authorList>
    </citation>
    <scope>NUCLEOTIDE SEQUENCE [LARGE SCALE GENOMIC DNA]</scope>
    <source>
        <tissue evidence="1">Rhizome</tissue>
    </source>
</reference>
<comment type="caution">
    <text evidence="1">The sequence shown here is derived from an EMBL/GenBank/DDBJ whole genome shotgun (WGS) entry which is preliminary data.</text>
</comment>
<proteinExistence type="predicted"/>
<dbReference type="Proteomes" id="UP000734854">
    <property type="component" value="Unassembled WGS sequence"/>
</dbReference>
<sequence>MPSFAQRGLATNSAIVCLPTRLHWPGVSYIPLPKKRSPSDAPFTLVLLSESEACLKEVLGDDNAPWDMVTAKDLWDDKHFDGKDDVDQDDYVLVK</sequence>
<evidence type="ECO:0000313" key="1">
    <source>
        <dbReference type="EMBL" id="KAG6521971.1"/>
    </source>
</evidence>
<dbReference type="AlphaFoldDB" id="A0A8J5LJ33"/>
<protein>
    <submittedName>
        <fullName evidence="1">Uncharacterized protein</fullName>
    </submittedName>
</protein>
<name>A0A8J5LJ33_ZINOF</name>
<evidence type="ECO:0000313" key="2">
    <source>
        <dbReference type="Proteomes" id="UP000734854"/>
    </source>
</evidence>
<keyword evidence="2" id="KW-1185">Reference proteome</keyword>